<comment type="caution">
    <text evidence="1">The sequence shown here is derived from an EMBL/GenBank/DDBJ whole genome shotgun (WGS) entry which is preliminary data.</text>
</comment>
<proteinExistence type="predicted"/>
<name>A0ACB8ABA8_9AGAM</name>
<evidence type="ECO:0000313" key="2">
    <source>
        <dbReference type="Proteomes" id="UP000790377"/>
    </source>
</evidence>
<keyword evidence="1" id="KW-0675">Receptor</keyword>
<protein>
    <submittedName>
        <fullName evidence="1">NMDA receptor-regulated protein 1-domain-containing protein</fullName>
    </submittedName>
</protein>
<reference evidence="1" key="1">
    <citation type="journal article" date="2021" name="New Phytol.">
        <title>Evolutionary innovations through gain and loss of genes in the ectomycorrhizal Boletales.</title>
        <authorList>
            <person name="Wu G."/>
            <person name="Miyauchi S."/>
            <person name="Morin E."/>
            <person name="Kuo A."/>
            <person name="Drula E."/>
            <person name="Varga T."/>
            <person name="Kohler A."/>
            <person name="Feng B."/>
            <person name="Cao Y."/>
            <person name="Lipzen A."/>
            <person name="Daum C."/>
            <person name="Hundley H."/>
            <person name="Pangilinan J."/>
            <person name="Johnson J."/>
            <person name="Barry K."/>
            <person name="LaButti K."/>
            <person name="Ng V."/>
            <person name="Ahrendt S."/>
            <person name="Min B."/>
            <person name="Choi I.G."/>
            <person name="Park H."/>
            <person name="Plett J.M."/>
            <person name="Magnuson J."/>
            <person name="Spatafora J.W."/>
            <person name="Nagy L.G."/>
            <person name="Henrissat B."/>
            <person name="Grigoriev I.V."/>
            <person name="Yang Z.L."/>
            <person name="Xu J."/>
            <person name="Martin F.M."/>
        </authorList>
    </citation>
    <scope>NUCLEOTIDE SEQUENCE</scope>
    <source>
        <strain evidence="1">ATCC 28755</strain>
    </source>
</reference>
<accession>A0ACB8ABA8</accession>
<gene>
    <name evidence="1" type="ORF">BJ138DRAFT_1153067</name>
</gene>
<organism evidence="1 2">
    <name type="scientific">Hygrophoropsis aurantiaca</name>
    <dbReference type="NCBI Taxonomy" id="72124"/>
    <lineage>
        <taxon>Eukaryota</taxon>
        <taxon>Fungi</taxon>
        <taxon>Dikarya</taxon>
        <taxon>Basidiomycota</taxon>
        <taxon>Agaricomycotina</taxon>
        <taxon>Agaricomycetes</taxon>
        <taxon>Agaricomycetidae</taxon>
        <taxon>Boletales</taxon>
        <taxon>Coniophorineae</taxon>
        <taxon>Hygrophoropsidaceae</taxon>
        <taxon>Hygrophoropsis</taxon>
    </lineage>
</organism>
<sequence>MPPAAAPTTPQNRVLPAKDRKAFTELLSQYESRQLTKGRKTADQILKKFPNHGETLCMKGLILVHLGMREEGVELVKKGMKSDLTSHICWHVFALIQKGEHNYEEALKSYTQALRFDKDNANILRDAALLQTHLRYFDALVESRIAILKQRPHVRHNWVALAVAYQLNGDLAEAKKVLEGYERCLKYVPEHDFEHSELLLYHIRILEALGEYSEALSMLNTHSKSRSIVDRVGVMEYRARILSAQKSDEAANAWKDLIAHNPDCYSYYKSYLANQGIDFDHITDENRKQAVDTMKQFRDQDSQVTAPRRLILTIATGHDFKESALSYVTTAVAKGIPSLFSDMKSLYGDPFKQQVLEEYLEDIRDGYIAQQKQPSSKITDLSPANYLWALYYLAQHFSYLAQYDKALEALDAAIKHTPTLPELYMCKARLLKRAGDLYGAARVMHEARKLDGQDRFINTKCGKYRLRAGLIEEASEAFGRFTKKDAVSPMADLEDMQSWHHILEEGDAHQRNGKPNIALKRYYAVEKMFDQYDEDQYDFHGYSLRKTTLNSYNDLLKWEDSVRSHRAFIHAAVSAARIWVAVHDDPSIAATLQDEASAAEADKKAKKKAKKAALKDKEEDSKKGSSGLEDKGLEPPTPKDDDPEGIKLLASSDPLERAAKFLRRIAEHTPRNLDVCFADFDVAIRRKKYLQAVQALARARAVDPAHPELHVRIVDLRKTVSSLSGSIPEPSGSVLTGTLADILPEEVSLETYNSQYLQQHSQSGAAIFAVARVYRRLGSPREEVESLLFTALGDQNELSIKTALEIISFLRDIKSPRVEEFRVACDTRFTLSTVFKNPEDLLVLRQLAINTEEPADSEKADVEVVG</sequence>
<dbReference type="Proteomes" id="UP000790377">
    <property type="component" value="Unassembled WGS sequence"/>
</dbReference>
<evidence type="ECO:0000313" key="1">
    <source>
        <dbReference type="EMBL" id="KAH7910373.1"/>
    </source>
</evidence>
<keyword evidence="2" id="KW-1185">Reference proteome</keyword>
<dbReference type="EMBL" id="MU267716">
    <property type="protein sequence ID" value="KAH7910373.1"/>
    <property type="molecule type" value="Genomic_DNA"/>
</dbReference>